<accession>A0A0R3TD66</accession>
<evidence type="ECO:0000313" key="2">
    <source>
        <dbReference type="Proteomes" id="UP000278807"/>
    </source>
</evidence>
<dbReference type="WBParaSite" id="HNAJ_0000500501-mRNA-1">
    <property type="protein sequence ID" value="HNAJ_0000500501-mRNA-1"/>
    <property type="gene ID" value="HNAJ_0000500501"/>
</dbReference>
<name>A0A0R3TD66_RODNA</name>
<gene>
    <name evidence="1" type="ORF">HNAJ_LOCUS5003</name>
</gene>
<dbReference type="AlphaFoldDB" id="A0A0R3TD66"/>
<protein>
    <submittedName>
        <fullName evidence="1 3">Uncharacterized protein</fullName>
    </submittedName>
</protein>
<evidence type="ECO:0000313" key="3">
    <source>
        <dbReference type="WBParaSite" id="HNAJ_0000500501-mRNA-1"/>
    </source>
</evidence>
<reference evidence="1 2" key="2">
    <citation type="submission" date="2018-11" db="EMBL/GenBank/DDBJ databases">
        <authorList>
            <consortium name="Pathogen Informatics"/>
        </authorList>
    </citation>
    <scope>NUCLEOTIDE SEQUENCE [LARGE SCALE GENOMIC DNA]</scope>
</reference>
<sequence length="88" mass="10227">MGCDFHQPSVHTHTHDLRLANHPEKSPLFLHLPLLSLPPCRSPFPAHFYDIASFRLGQRDVNPRICAAVTTSDKRCHKRSERKRRDNF</sequence>
<dbReference type="EMBL" id="UZAE01003927">
    <property type="protein sequence ID" value="VDO00863.1"/>
    <property type="molecule type" value="Genomic_DNA"/>
</dbReference>
<reference evidence="3" key="1">
    <citation type="submission" date="2017-02" db="UniProtKB">
        <authorList>
            <consortium name="WormBaseParasite"/>
        </authorList>
    </citation>
    <scope>IDENTIFICATION</scope>
</reference>
<organism evidence="3">
    <name type="scientific">Rodentolepis nana</name>
    <name type="common">Dwarf tapeworm</name>
    <name type="synonym">Hymenolepis nana</name>
    <dbReference type="NCBI Taxonomy" id="102285"/>
    <lineage>
        <taxon>Eukaryota</taxon>
        <taxon>Metazoa</taxon>
        <taxon>Spiralia</taxon>
        <taxon>Lophotrochozoa</taxon>
        <taxon>Platyhelminthes</taxon>
        <taxon>Cestoda</taxon>
        <taxon>Eucestoda</taxon>
        <taxon>Cyclophyllidea</taxon>
        <taxon>Hymenolepididae</taxon>
        <taxon>Rodentolepis</taxon>
    </lineage>
</organism>
<keyword evidence="2" id="KW-1185">Reference proteome</keyword>
<dbReference type="Proteomes" id="UP000278807">
    <property type="component" value="Unassembled WGS sequence"/>
</dbReference>
<proteinExistence type="predicted"/>
<evidence type="ECO:0000313" key="1">
    <source>
        <dbReference type="EMBL" id="VDO00863.1"/>
    </source>
</evidence>